<feature type="modified residue" description="Phosphohistidine" evidence="2">
    <location>
        <position position="60"/>
    </location>
</feature>
<keyword evidence="5" id="KW-1185">Reference proteome</keyword>
<name>A0A501PP60_9PROT</name>
<dbReference type="SUPFAM" id="SSF47226">
    <property type="entry name" value="Histidine-containing phosphotransfer domain, HPT domain"/>
    <property type="match status" value="1"/>
</dbReference>
<dbReference type="InterPro" id="IPR008207">
    <property type="entry name" value="Sig_transdc_His_kin_Hpt_dom"/>
</dbReference>
<dbReference type="InterPro" id="IPR036641">
    <property type="entry name" value="HPT_dom_sf"/>
</dbReference>
<dbReference type="Gene3D" id="1.20.120.160">
    <property type="entry name" value="HPT domain"/>
    <property type="match status" value="1"/>
</dbReference>
<dbReference type="GO" id="GO:0004672">
    <property type="term" value="F:protein kinase activity"/>
    <property type="evidence" value="ECO:0007669"/>
    <property type="project" value="UniProtKB-ARBA"/>
</dbReference>
<dbReference type="RefSeq" id="WP_139938986.1">
    <property type="nucleotide sequence ID" value="NZ_JBHSYP010000003.1"/>
</dbReference>
<reference evidence="5" key="1">
    <citation type="submission" date="2019-06" db="EMBL/GenBank/DDBJ databases">
        <title>The complete genome of Emcibacter congregatus ZYLT.</title>
        <authorList>
            <person name="Zhao Z."/>
        </authorList>
    </citation>
    <scope>NUCLEOTIDE SEQUENCE [LARGE SCALE GENOMIC DNA]</scope>
    <source>
        <strain evidence="5">MCCC 1A06723</strain>
    </source>
</reference>
<evidence type="ECO:0000256" key="1">
    <source>
        <dbReference type="ARBA" id="ARBA00023012"/>
    </source>
</evidence>
<dbReference type="PROSITE" id="PS50894">
    <property type="entry name" value="HPT"/>
    <property type="match status" value="1"/>
</dbReference>
<evidence type="ECO:0000313" key="5">
    <source>
        <dbReference type="Proteomes" id="UP000319148"/>
    </source>
</evidence>
<organism evidence="4 5">
    <name type="scientific">Emcibacter nanhaiensis</name>
    <dbReference type="NCBI Taxonomy" id="1505037"/>
    <lineage>
        <taxon>Bacteria</taxon>
        <taxon>Pseudomonadati</taxon>
        <taxon>Pseudomonadota</taxon>
        <taxon>Alphaproteobacteria</taxon>
        <taxon>Emcibacterales</taxon>
        <taxon>Emcibacteraceae</taxon>
        <taxon>Emcibacter</taxon>
    </lineage>
</organism>
<protein>
    <submittedName>
        <fullName evidence="4">Hpt domain-containing protein</fullName>
    </submittedName>
</protein>
<dbReference type="Proteomes" id="UP000319148">
    <property type="component" value="Unassembled WGS sequence"/>
</dbReference>
<comment type="caution">
    <text evidence="4">The sequence shown here is derived from an EMBL/GenBank/DDBJ whole genome shotgun (WGS) entry which is preliminary data.</text>
</comment>
<dbReference type="AlphaFoldDB" id="A0A501PP60"/>
<accession>A0A501PP60</accession>
<feature type="domain" description="HPt" evidence="3">
    <location>
        <begin position="21"/>
        <end position="118"/>
    </location>
</feature>
<gene>
    <name evidence="4" type="ORF">FIV46_04905</name>
</gene>
<proteinExistence type="predicted"/>
<dbReference type="Pfam" id="PF01627">
    <property type="entry name" value="Hpt"/>
    <property type="match status" value="1"/>
</dbReference>
<evidence type="ECO:0000256" key="2">
    <source>
        <dbReference type="PROSITE-ProRule" id="PRU00110"/>
    </source>
</evidence>
<keyword evidence="2" id="KW-0597">Phosphoprotein</keyword>
<sequence length="120" mass="13610">MHHNSKKLDTDQLEQMLGGVNKTQVAPIVEELFRDFSERRAILAAAIQDRDYKSCRIQAHSLKSLSQTFGFEALNQLARKLEEACRNNDDRDIEQIAQGVFDLMGASKEALTLYLAEKGR</sequence>
<evidence type="ECO:0000313" key="4">
    <source>
        <dbReference type="EMBL" id="TPD61551.1"/>
    </source>
</evidence>
<dbReference type="EMBL" id="VFIY01000005">
    <property type="protein sequence ID" value="TPD61551.1"/>
    <property type="molecule type" value="Genomic_DNA"/>
</dbReference>
<evidence type="ECO:0000259" key="3">
    <source>
        <dbReference type="PROSITE" id="PS50894"/>
    </source>
</evidence>
<keyword evidence="1" id="KW-0902">Two-component regulatory system</keyword>
<dbReference type="OrthoDB" id="9814716at2"/>
<dbReference type="GO" id="GO:0000160">
    <property type="term" value="P:phosphorelay signal transduction system"/>
    <property type="evidence" value="ECO:0007669"/>
    <property type="project" value="UniProtKB-KW"/>
</dbReference>